<accession>A0A1V2YSE5</accession>
<protein>
    <submittedName>
        <fullName evidence="1">Uncharacterized protein</fullName>
    </submittedName>
</protein>
<reference evidence="1 2" key="1">
    <citation type="journal article" date="2017" name="Infect. Genet. Evol.">
        <title>Comparative genome analysis of fish pathogen Flavobacterium columnare reveals extensive sequence diversity within the species.</title>
        <authorList>
            <person name="Kayansamruaj P."/>
            <person name="Dong H.T."/>
            <person name="Hirono I."/>
            <person name="Kondo H."/>
            <person name="Senapin S."/>
            <person name="Rodkhum C."/>
        </authorList>
    </citation>
    <scope>NUCLEOTIDE SEQUENCE [LARGE SCALE GENOMIC DNA]</scope>
    <source>
        <strain evidence="1 2">1215</strain>
    </source>
</reference>
<dbReference type="InterPro" id="IPR046895">
    <property type="entry name" value="ABC-3C_MC8"/>
</dbReference>
<dbReference type="EMBL" id="MTCZ01000246">
    <property type="protein sequence ID" value="OWP82814.1"/>
    <property type="molecule type" value="Genomic_DNA"/>
</dbReference>
<gene>
    <name evidence="1" type="ORF">BWK59_13875</name>
</gene>
<evidence type="ECO:0000313" key="1">
    <source>
        <dbReference type="EMBL" id="OWP82814.1"/>
    </source>
</evidence>
<dbReference type="Pfam" id="PF20295">
    <property type="entry name" value="MC8"/>
    <property type="match status" value="1"/>
</dbReference>
<dbReference type="OrthoDB" id="1263690at2"/>
<dbReference type="AlphaFoldDB" id="A0A1V2YSE5"/>
<evidence type="ECO:0000313" key="2">
    <source>
        <dbReference type="Proteomes" id="UP000197768"/>
    </source>
</evidence>
<dbReference type="Proteomes" id="UP000197768">
    <property type="component" value="Unassembled WGS sequence"/>
</dbReference>
<sequence>MIKPNRHTNPDFSVINISAFIIKLLKANYNIEYGKLQNKVIQELGEKAVENYPYALNFLYILGKIKYQEITDTFALDETE</sequence>
<name>A0A1V2YSE5_9FLAO</name>
<comment type="caution">
    <text evidence="1">The sequence shown here is derived from an EMBL/GenBank/DDBJ whole genome shotgun (WGS) entry which is preliminary data.</text>
</comment>
<organism evidence="1 2">
    <name type="scientific">Flavobacterium davisii</name>
    <dbReference type="NCBI Taxonomy" id="2906077"/>
    <lineage>
        <taxon>Bacteria</taxon>
        <taxon>Pseudomonadati</taxon>
        <taxon>Bacteroidota</taxon>
        <taxon>Flavobacteriia</taxon>
        <taxon>Flavobacteriales</taxon>
        <taxon>Flavobacteriaceae</taxon>
        <taxon>Flavobacterium</taxon>
    </lineage>
</organism>
<dbReference type="RefSeq" id="WP_077225555.1">
    <property type="nucleotide sequence ID" value="NZ_MTCZ01000246.1"/>
</dbReference>
<proteinExistence type="predicted"/>